<keyword evidence="3" id="KW-0560">Oxidoreductase</keyword>
<evidence type="ECO:0000256" key="2">
    <source>
        <dbReference type="ARBA" id="ARBA00022729"/>
    </source>
</evidence>
<evidence type="ECO:0000256" key="5">
    <source>
        <dbReference type="ARBA" id="ARBA00023284"/>
    </source>
</evidence>
<accession>A0ABV3T2J0</accession>
<feature type="coiled-coil region" evidence="6">
    <location>
        <begin position="2"/>
        <end position="29"/>
    </location>
</feature>
<organism evidence="9 10">
    <name type="scientific">Nocardioides eburneus</name>
    <dbReference type="NCBI Taxonomy" id="3231482"/>
    <lineage>
        <taxon>Bacteria</taxon>
        <taxon>Bacillati</taxon>
        <taxon>Actinomycetota</taxon>
        <taxon>Actinomycetes</taxon>
        <taxon>Propionibacteriales</taxon>
        <taxon>Nocardioidaceae</taxon>
        <taxon>Nocardioides</taxon>
    </lineage>
</organism>
<protein>
    <submittedName>
        <fullName evidence="9">DsbA family protein</fullName>
    </submittedName>
</protein>
<comment type="caution">
    <text evidence="9">The sequence shown here is derived from an EMBL/GenBank/DDBJ whole genome shotgun (WGS) entry which is preliminary data.</text>
</comment>
<evidence type="ECO:0000256" key="1">
    <source>
        <dbReference type="ARBA" id="ARBA00005791"/>
    </source>
</evidence>
<name>A0ABV3T2J0_9ACTN</name>
<dbReference type="RefSeq" id="WP_367995391.1">
    <property type="nucleotide sequence ID" value="NZ_JBFPJR010000043.1"/>
</dbReference>
<evidence type="ECO:0000256" key="6">
    <source>
        <dbReference type="SAM" id="Coils"/>
    </source>
</evidence>
<evidence type="ECO:0000313" key="10">
    <source>
        <dbReference type="Proteomes" id="UP001556631"/>
    </source>
</evidence>
<keyword evidence="7" id="KW-1133">Transmembrane helix</keyword>
<feature type="transmembrane region" description="Helical" evidence="7">
    <location>
        <begin position="31"/>
        <end position="53"/>
    </location>
</feature>
<dbReference type="PANTHER" id="PTHR13887:SF14">
    <property type="entry name" value="DISULFIDE BOND FORMATION PROTEIN D"/>
    <property type="match status" value="1"/>
</dbReference>
<dbReference type="SUPFAM" id="SSF52833">
    <property type="entry name" value="Thioredoxin-like"/>
    <property type="match status" value="1"/>
</dbReference>
<sequence>MASKSEKARERAERAAATLAAQKKREQRRRILSIVGVVVAIAVIIGVALGISLTRGSTKVDAPVSSSYDLAIGPKNAPHTVVIYEDFLCPYCQAFESASRDGLAKLAADGKVRVEYRPFHFLQPDYSLEALNAFAVVKGAYPTGDVAKKFHDLLYENQPDEQGPFPSMDSLVDLAVQAGAEKSKVEDAIKATDSEQSWTDKATAEANNAGVQSTPTVLLDGKLYQQGTSVEDLATNLIKQLS</sequence>
<evidence type="ECO:0000256" key="3">
    <source>
        <dbReference type="ARBA" id="ARBA00023002"/>
    </source>
</evidence>
<dbReference type="InterPro" id="IPR012336">
    <property type="entry name" value="Thioredoxin-like_fold"/>
</dbReference>
<evidence type="ECO:0000259" key="8">
    <source>
        <dbReference type="Pfam" id="PF13462"/>
    </source>
</evidence>
<dbReference type="InterPro" id="IPR036249">
    <property type="entry name" value="Thioredoxin-like_sf"/>
</dbReference>
<dbReference type="Gene3D" id="3.40.30.10">
    <property type="entry name" value="Glutaredoxin"/>
    <property type="match status" value="1"/>
</dbReference>
<evidence type="ECO:0000313" key="9">
    <source>
        <dbReference type="EMBL" id="MEX0429426.1"/>
    </source>
</evidence>
<keyword evidence="7" id="KW-0472">Membrane</keyword>
<dbReference type="Pfam" id="PF13462">
    <property type="entry name" value="Thioredoxin_4"/>
    <property type="match status" value="1"/>
</dbReference>
<keyword evidence="5" id="KW-0676">Redox-active center</keyword>
<keyword evidence="4" id="KW-1015">Disulfide bond</keyword>
<gene>
    <name evidence="9" type="ORF">AB3X52_17540</name>
</gene>
<keyword evidence="7" id="KW-0812">Transmembrane</keyword>
<keyword evidence="10" id="KW-1185">Reference proteome</keyword>
<keyword evidence="2" id="KW-0732">Signal</keyword>
<evidence type="ECO:0000256" key="4">
    <source>
        <dbReference type="ARBA" id="ARBA00023157"/>
    </source>
</evidence>
<reference evidence="9 10" key="1">
    <citation type="submission" date="2024-07" db="EMBL/GenBank/DDBJ databases">
        <authorList>
            <person name="Lee S."/>
            <person name="Kang M."/>
        </authorList>
    </citation>
    <scope>NUCLEOTIDE SEQUENCE [LARGE SCALE GENOMIC DNA]</scope>
    <source>
        <strain evidence="9 10">DS6</strain>
    </source>
</reference>
<proteinExistence type="inferred from homology"/>
<feature type="domain" description="Thioredoxin-like fold" evidence="8">
    <location>
        <begin position="67"/>
        <end position="234"/>
    </location>
</feature>
<dbReference type="EMBL" id="JBFPJR010000043">
    <property type="protein sequence ID" value="MEX0429426.1"/>
    <property type="molecule type" value="Genomic_DNA"/>
</dbReference>
<keyword evidence="6" id="KW-0175">Coiled coil</keyword>
<comment type="similarity">
    <text evidence="1">Belongs to the thioredoxin family. DsbA subfamily.</text>
</comment>
<dbReference type="Proteomes" id="UP001556631">
    <property type="component" value="Unassembled WGS sequence"/>
</dbReference>
<dbReference type="PANTHER" id="PTHR13887">
    <property type="entry name" value="GLUTATHIONE S-TRANSFERASE KAPPA"/>
    <property type="match status" value="1"/>
</dbReference>
<evidence type="ECO:0000256" key="7">
    <source>
        <dbReference type="SAM" id="Phobius"/>
    </source>
</evidence>